<gene>
    <name evidence="1" type="ORF">PVK06_035185</name>
</gene>
<reference evidence="1 2" key="1">
    <citation type="submission" date="2023-03" db="EMBL/GenBank/DDBJ databases">
        <title>WGS of Gossypium arboreum.</title>
        <authorList>
            <person name="Yu D."/>
        </authorList>
    </citation>
    <scope>NUCLEOTIDE SEQUENCE [LARGE SCALE GENOMIC DNA]</scope>
    <source>
        <tissue evidence="1">Leaf</tissue>
    </source>
</reference>
<proteinExistence type="predicted"/>
<accession>A0ABR0NIG0</accession>
<evidence type="ECO:0000313" key="2">
    <source>
        <dbReference type="Proteomes" id="UP001358586"/>
    </source>
</evidence>
<protein>
    <submittedName>
        <fullName evidence="1">Uncharacterized protein</fullName>
    </submittedName>
</protein>
<dbReference type="Proteomes" id="UP001358586">
    <property type="component" value="Chromosome 10"/>
</dbReference>
<comment type="caution">
    <text evidence="1">The sequence shown here is derived from an EMBL/GenBank/DDBJ whole genome shotgun (WGS) entry which is preliminary data.</text>
</comment>
<keyword evidence="2" id="KW-1185">Reference proteome</keyword>
<name>A0ABR0NIG0_GOSAR</name>
<sequence length="124" mass="14103">METRFQEFKEDFRGDIQALLGQYFGPPPSGPPVNVDKRKGVLGAPPRFLPKDTECPKAPVDPKLTDASSVHQRNQFYMGGTSTKTCRLDCLRFDDNDFRGWWTKLDQYFEANGTLESDKIPLLC</sequence>
<evidence type="ECO:0000313" key="1">
    <source>
        <dbReference type="EMBL" id="KAK5793996.1"/>
    </source>
</evidence>
<organism evidence="1 2">
    <name type="scientific">Gossypium arboreum</name>
    <name type="common">Tree cotton</name>
    <name type="synonym">Gossypium nanking</name>
    <dbReference type="NCBI Taxonomy" id="29729"/>
    <lineage>
        <taxon>Eukaryota</taxon>
        <taxon>Viridiplantae</taxon>
        <taxon>Streptophyta</taxon>
        <taxon>Embryophyta</taxon>
        <taxon>Tracheophyta</taxon>
        <taxon>Spermatophyta</taxon>
        <taxon>Magnoliopsida</taxon>
        <taxon>eudicotyledons</taxon>
        <taxon>Gunneridae</taxon>
        <taxon>Pentapetalae</taxon>
        <taxon>rosids</taxon>
        <taxon>malvids</taxon>
        <taxon>Malvales</taxon>
        <taxon>Malvaceae</taxon>
        <taxon>Malvoideae</taxon>
        <taxon>Gossypium</taxon>
    </lineage>
</organism>
<dbReference type="EMBL" id="JARKNE010000010">
    <property type="protein sequence ID" value="KAK5793996.1"/>
    <property type="molecule type" value="Genomic_DNA"/>
</dbReference>